<evidence type="ECO:0000313" key="5">
    <source>
        <dbReference type="EMBL" id="PJF35550.1"/>
    </source>
</evidence>
<dbReference type="InterPro" id="IPR027417">
    <property type="entry name" value="P-loop_NTPase"/>
</dbReference>
<comment type="caution">
    <text evidence="5">The sequence shown here is derived from an EMBL/GenBank/DDBJ whole genome shotgun (WGS) entry which is preliminary data.</text>
</comment>
<evidence type="ECO:0000313" key="6">
    <source>
        <dbReference type="Proteomes" id="UP000229681"/>
    </source>
</evidence>
<dbReference type="InterPro" id="IPR004482">
    <property type="entry name" value="Mg_chelat-rel"/>
</dbReference>
<accession>A0A2M8PDE8</accession>
<dbReference type="GO" id="GO:0003677">
    <property type="term" value="F:DNA binding"/>
    <property type="evidence" value="ECO:0007669"/>
    <property type="project" value="InterPro"/>
</dbReference>
<dbReference type="SMART" id="SM00382">
    <property type="entry name" value="AAA"/>
    <property type="match status" value="1"/>
</dbReference>
<dbReference type="InterPro" id="IPR014721">
    <property type="entry name" value="Ribsml_uS5_D2-typ_fold_subgr"/>
</dbReference>
<dbReference type="EMBL" id="PGTM01000140">
    <property type="protein sequence ID" value="PJF35550.1"/>
    <property type="molecule type" value="Genomic_DNA"/>
</dbReference>
<dbReference type="PRINTS" id="PR01657">
    <property type="entry name" value="MCMFAMILY"/>
</dbReference>
<dbReference type="PANTHER" id="PTHR32039:SF7">
    <property type="entry name" value="COMPETENCE PROTEIN COMM"/>
    <property type="match status" value="1"/>
</dbReference>
<dbReference type="InterPro" id="IPR001208">
    <property type="entry name" value="MCM_dom"/>
</dbReference>
<dbReference type="Gene3D" id="3.40.50.300">
    <property type="entry name" value="P-loop containing nucleotide triphosphate hydrolases"/>
    <property type="match status" value="1"/>
</dbReference>
<dbReference type="NCBIfam" id="TIGR00368">
    <property type="entry name" value="YifB family Mg chelatase-like AAA ATPase"/>
    <property type="match status" value="1"/>
</dbReference>
<keyword evidence="2" id="KW-0547">Nucleotide-binding</keyword>
<dbReference type="AlphaFoldDB" id="A0A2M8PDE8"/>
<dbReference type="Pfam" id="PF13335">
    <property type="entry name" value="Mg_chelatase_C"/>
    <property type="match status" value="1"/>
</dbReference>
<evidence type="ECO:0000256" key="2">
    <source>
        <dbReference type="ARBA" id="ARBA00022741"/>
    </source>
</evidence>
<protein>
    <submittedName>
        <fullName evidence="5">Magnesium chelatase</fullName>
    </submittedName>
</protein>
<keyword evidence="3" id="KW-0067">ATP-binding</keyword>
<reference evidence="5 6" key="1">
    <citation type="submission" date="2017-11" db="EMBL/GenBank/DDBJ databases">
        <title>Evolution of Phototrophy in the Chloroflexi Phylum Driven by Horizontal Gene Transfer.</title>
        <authorList>
            <person name="Ward L.M."/>
            <person name="Hemp J."/>
            <person name="Shih P.M."/>
            <person name="Mcglynn S.E."/>
            <person name="Fischer W."/>
        </authorList>
    </citation>
    <scope>NUCLEOTIDE SEQUENCE [LARGE SCALE GENOMIC DNA]</scope>
    <source>
        <strain evidence="5">JP3_13</strain>
    </source>
</reference>
<gene>
    <name evidence="5" type="ORF">CUN49_10000</name>
</gene>
<proteinExistence type="inferred from homology"/>
<dbReference type="InterPro" id="IPR000523">
    <property type="entry name" value="Mg_chelatse_chII-like_cat_dom"/>
</dbReference>
<dbReference type="InterPro" id="IPR025158">
    <property type="entry name" value="Mg_chelat-rel_C"/>
</dbReference>
<dbReference type="Gene3D" id="3.30.230.10">
    <property type="match status" value="1"/>
</dbReference>
<dbReference type="SUPFAM" id="SSF54211">
    <property type="entry name" value="Ribosomal protein S5 domain 2-like"/>
    <property type="match status" value="1"/>
</dbReference>
<name>A0A2M8PDE8_9CHLR</name>
<dbReference type="InterPro" id="IPR045006">
    <property type="entry name" value="CHLI-like"/>
</dbReference>
<evidence type="ECO:0000256" key="3">
    <source>
        <dbReference type="ARBA" id="ARBA00022840"/>
    </source>
</evidence>
<feature type="domain" description="AAA+ ATPase" evidence="4">
    <location>
        <begin position="215"/>
        <end position="397"/>
    </location>
</feature>
<dbReference type="Pfam" id="PF01078">
    <property type="entry name" value="Mg_chelatase"/>
    <property type="match status" value="1"/>
</dbReference>
<dbReference type="Pfam" id="PF13541">
    <property type="entry name" value="ChlI"/>
    <property type="match status" value="1"/>
</dbReference>
<dbReference type="PANTHER" id="PTHR32039">
    <property type="entry name" value="MAGNESIUM-CHELATASE SUBUNIT CHLI"/>
    <property type="match status" value="1"/>
</dbReference>
<comment type="similarity">
    <text evidence="1">Belongs to the Mg-chelatase subunits D/I family. ComM subfamily.</text>
</comment>
<dbReference type="InterPro" id="IPR020568">
    <property type="entry name" value="Ribosomal_Su5_D2-typ_SF"/>
</dbReference>
<dbReference type="InterPro" id="IPR003593">
    <property type="entry name" value="AAA+_ATPase"/>
</dbReference>
<dbReference type="Proteomes" id="UP000229681">
    <property type="component" value="Unassembled WGS sequence"/>
</dbReference>
<dbReference type="SUPFAM" id="SSF52540">
    <property type="entry name" value="P-loop containing nucleoside triphosphate hydrolases"/>
    <property type="match status" value="1"/>
</dbReference>
<sequence length="513" mass="56226">MLAHVLSGAVFGIEGIKITIEVDYNSRSVAGFTIVGLPGTAVQESRERVRAAIKNIGCEFPMRRFTVNLAPADIRKEGPSFDLPIAIGVLVATEQLRADQIADSMFIGELALDGKLRHVCGAINLALLAKQEGIRKIYVPVEDAPEAAQIDGVEVFPVPSLGHLVEHLFGMQPIPPFDRAQLRHEDLRPAERAVDFAQIKGQEYVKRAMEVAAAGNHNILLVGPPGAGKTLIARALPGILPPLTPEEALEITRIYSVADLLPADRRMARRRPFRAPHYTISQAGLVGGGSTPRPGELTLAHRGVLYLDELVEFGHKLEVLRQPLEDKVVTISRASGSLTFPANVMLVGSMNPCPCGYYGDNLQPCTCGEAAVRRYQQRLSGPILDRFDIHLDVRRVDYEKLVTTQAAESSETVQARVVAAREQQLARYRDYPHIRANSDLTASEIDRFCPITEDGAMLLQNAMRRLNLSARAYHRVLKLGRTIADLEGAATITLAHIAEAIQYRSRLMTALQG</sequence>
<organism evidence="5 6">
    <name type="scientific">Candidatus Thermofonsia Clade 1 bacterium</name>
    <dbReference type="NCBI Taxonomy" id="2364210"/>
    <lineage>
        <taxon>Bacteria</taxon>
        <taxon>Bacillati</taxon>
        <taxon>Chloroflexota</taxon>
        <taxon>Candidatus Thermofontia</taxon>
        <taxon>Candidatus Thermofonsia Clade 1</taxon>
    </lineage>
</organism>
<evidence type="ECO:0000259" key="4">
    <source>
        <dbReference type="SMART" id="SM00382"/>
    </source>
</evidence>
<dbReference type="GO" id="GO:0005524">
    <property type="term" value="F:ATP binding"/>
    <property type="evidence" value="ECO:0007669"/>
    <property type="project" value="UniProtKB-KW"/>
</dbReference>
<evidence type="ECO:0000256" key="1">
    <source>
        <dbReference type="ARBA" id="ARBA00006354"/>
    </source>
</evidence>